<evidence type="ECO:0000313" key="1">
    <source>
        <dbReference type="EMBL" id="KAF5892232.1"/>
    </source>
</evidence>
<keyword evidence="1" id="KW-0503">Monooxygenase</keyword>
<dbReference type="Proteomes" id="UP000727407">
    <property type="component" value="Unassembled WGS sequence"/>
</dbReference>
<accession>A0A8J4WV66</accession>
<name>A0A8J4WV66_CLAMG</name>
<sequence>MGQSNTAPTPQLSMRILTSQKVQYCSSAIFQKNPSPAVTPYLSWHKLLSLNSWGS</sequence>
<dbReference type="GO" id="GO:0004497">
    <property type="term" value="F:monooxygenase activity"/>
    <property type="evidence" value="ECO:0007669"/>
    <property type="project" value="UniProtKB-KW"/>
</dbReference>
<organism evidence="1 2">
    <name type="scientific">Clarias magur</name>
    <name type="common">Asian catfish</name>
    <name type="synonym">Macropteronotus magur</name>
    <dbReference type="NCBI Taxonomy" id="1594786"/>
    <lineage>
        <taxon>Eukaryota</taxon>
        <taxon>Metazoa</taxon>
        <taxon>Chordata</taxon>
        <taxon>Craniata</taxon>
        <taxon>Vertebrata</taxon>
        <taxon>Euteleostomi</taxon>
        <taxon>Actinopterygii</taxon>
        <taxon>Neopterygii</taxon>
        <taxon>Teleostei</taxon>
        <taxon>Ostariophysi</taxon>
        <taxon>Siluriformes</taxon>
        <taxon>Clariidae</taxon>
        <taxon>Clarias</taxon>
    </lineage>
</organism>
<keyword evidence="2" id="KW-1185">Reference proteome</keyword>
<evidence type="ECO:0000313" key="2">
    <source>
        <dbReference type="Proteomes" id="UP000727407"/>
    </source>
</evidence>
<reference evidence="1" key="1">
    <citation type="submission" date="2020-07" db="EMBL/GenBank/DDBJ databases">
        <title>Clarias magur genome sequencing, assembly and annotation.</title>
        <authorList>
            <person name="Kushwaha B."/>
            <person name="Kumar R."/>
            <person name="Das P."/>
            <person name="Joshi C.G."/>
            <person name="Kumar D."/>
            <person name="Nagpure N.S."/>
            <person name="Pandey M."/>
            <person name="Agarwal S."/>
            <person name="Srivastava S."/>
            <person name="Singh M."/>
            <person name="Sahoo L."/>
            <person name="Jayasankar P."/>
            <person name="Meher P.K."/>
            <person name="Koringa P.G."/>
            <person name="Iquebal M.A."/>
            <person name="Das S.P."/>
            <person name="Bit A."/>
            <person name="Patnaik S."/>
            <person name="Patel N."/>
            <person name="Shah T.M."/>
            <person name="Hinsu A."/>
            <person name="Jena J.K."/>
        </authorList>
    </citation>
    <scope>NUCLEOTIDE SEQUENCE</scope>
    <source>
        <strain evidence="1">CIFAMagur01</strain>
        <tissue evidence="1">Testis</tissue>
    </source>
</reference>
<comment type="caution">
    <text evidence="1">The sequence shown here is derived from an EMBL/GenBank/DDBJ whole genome shotgun (WGS) entry which is preliminary data.</text>
</comment>
<dbReference type="EMBL" id="QNUK01000517">
    <property type="protein sequence ID" value="KAF5892232.1"/>
    <property type="molecule type" value="Genomic_DNA"/>
</dbReference>
<keyword evidence="1" id="KW-0560">Oxidoreductase</keyword>
<gene>
    <name evidence="1" type="primary">mycbp2</name>
    <name evidence="1" type="ORF">DAT39_018061</name>
</gene>
<feature type="non-terminal residue" evidence="1">
    <location>
        <position position="55"/>
    </location>
</feature>
<proteinExistence type="predicted"/>
<protein>
    <submittedName>
        <fullName evidence="1">Ketocytochalasin monooxygenase</fullName>
    </submittedName>
</protein>
<dbReference type="AlphaFoldDB" id="A0A8J4WV66"/>